<feature type="region of interest" description="Disordered" evidence="1">
    <location>
        <begin position="56"/>
        <end position="78"/>
    </location>
</feature>
<dbReference type="EMBL" id="AMYB01000001">
    <property type="protein sequence ID" value="OAD08189.1"/>
    <property type="molecule type" value="Genomic_DNA"/>
</dbReference>
<organism evidence="2 3">
    <name type="scientific">Mucor lusitanicus CBS 277.49</name>
    <dbReference type="NCBI Taxonomy" id="747725"/>
    <lineage>
        <taxon>Eukaryota</taxon>
        <taxon>Fungi</taxon>
        <taxon>Fungi incertae sedis</taxon>
        <taxon>Mucoromycota</taxon>
        <taxon>Mucoromycotina</taxon>
        <taxon>Mucoromycetes</taxon>
        <taxon>Mucorales</taxon>
        <taxon>Mucorineae</taxon>
        <taxon>Mucoraceae</taxon>
        <taxon>Mucor</taxon>
    </lineage>
</organism>
<dbReference type="Proteomes" id="UP000077051">
    <property type="component" value="Unassembled WGS sequence"/>
</dbReference>
<comment type="caution">
    <text evidence="2">The sequence shown here is derived from an EMBL/GenBank/DDBJ whole genome shotgun (WGS) entry which is preliminary data.</text>
</comment>
<feature type="region of interest" description="Disordered" evidence="1">
    <location>
        <begin position="119"/>
        <end position="138"/>
    </location>
</feature>
<feature type="compositionally biased region" description="Polar residues" evidence="1">
    <location>
        <begin position="402"/>
        <end position="419"/>
    </location>
</feature>
<feature type="compositionally biased region" description="Polar residues" evidence="1">
    <location>
        <begin position="780"/>
        <end position="793"/>
    </location>
</feature>
<evidence type="ECO:0000313" key="3">
    <source>
        <dbReference type="Proteomes" id="UP000077051"/>
    </source>
</evidence>
<feature type="region of interest" description="Disordered" evidence="1">
    <location>
        <begin position="618"/>
        <end position="646"/>
    </location>
</feature>
<evidence type="ECO:0000256" key="1">
    <source>
        <dbReference type="SAM" id="MobiDB-lite"/>
    </source>
</evidence>
<dbReference type="AlphaFoldDB" id="A0A162RRG7"/>
<gene>
    <name evidence="2" type="ORF">MUCCIDRAFT_76897</name>
</gene>
<reference evidence="2 3" key="1">
    <citation type="submission" date="2015-06" db="EMBL/GenBank/DDBJ databases">
        <title>Expansion of signal transduction pathways in fungi by whole-genome duplication.</title>
        <authorList>
            <consortium name="DOE Joint Genome Institute"/>
            <person name="Corrochano L.M."/>
            <person name="Kuo A."/>
            <person name="Marcet-Houben M."/>
            <person name="Polaino S."/>
            <person name="Salamov A."/>
            <person name="Villalobos J.M."/>
            <person name="Alvarez M.I."/>
            <person name="Avalos J."/>
            <person name="Benito E.P."/>
            <person name="Benoit I."/>
            <person name="Burger G."/>
            <person name="Camino L.P."/>
            <person name="Canovas D."/>
            <person name="Cerda-Olmedo E."/>
            <person name="Cheng J.-F."/>
            <person name="Dominguez A."/>
            <person name="Elias M."/>
            <person name="Eslava A.P."/>
            <person name="Glaser F."/>
            <person name="Grimwood J."/>
            <person name="Gutierrez G."/>
            <person name="Heitman J."/>
            <person name="Henrissat B."/>
            <person name="Iturriaga E.A."/>
            <person name="Lang B.F."/>
            <person name="Lavin J.L."/>
            <person name="Lee S."/>
            <person name="Li W."/>
            <person name="Lindquist E."/>
            <person name="Lopez-Garcia S."/>
            <person name="Luque E.M."/>
            <person name="Marcos A.T."/>
            <person name="Martin J."/>
            <person name="Mccluskey K."/>
            <person name="Medina H.R."/>
            <person name="Miralles-Duran A."/>
            <person name="Miyazaki A."/>
            <person name="Munoz-Torres E."/>
            <person name="Oguiza J.A."/>
            <person name="Ohm R."/>
            <person name="Olmedo M."/>
            <person name="Orejas M."/>
            <person name="Ortiz-Castellanos L."/>
            <person name="Pisabarro A.G."/>
            <person name="Rodriguez-Romero J."/>
            <person name="Ruiz-Herrera J."/>
            <person name="Ruiz-Vazquez R."/>
            <person name="Sanz C."/>
            <person name="Schackwitz W."/>
            <person name="Schmutz J."/>
            <person name="Shahriari M."/>
            <person name="Shelest E."/>
            <person name="Silva-Franco F."/>
            <person name="Soanes D."/>
            <person name="Syed K."/>
            <person name="Tagua V.G."/>
            <person name="Talbot N.J."/>
            <person name="Thon M."/>
            <person name="De Vries R.P."/>
            <person name="Wiebenga A."/>
            <person name="Yadav J.S."/>
            <person name="Braun E.L."/>
            <person name="Baker S."/>
            <person name="Garre V."/>
            <person name="Horwitz B."/>
            <person name="Torres-Martinez S."/>
            <person name="Idnurm A."/>
            <person name="Herrera-Estrella A."/>
            <person name="Gabaldon T."/>
            <person name="Grigoriev I.V."/>
        </authorList>
    </citation>
    <scope>NUCLEOTIDE SEQUENCE [LARGE SCALE GENOMIC DNA]</scope>
    <source>
        <strain evidence="2 3">CBS 277.49</strain>
    </source>
</reference>
<protein>
    <submittedName>
        <fullName evidence="2">Uncharacterized protein</fullName>
    </submittedName>
</protein>
<evidence type="ECO:0000313" key="2">
    <source>
        <dbReference type="EMBL" id="OAD08189.1"/>
    </source>
</evidence>
<feature type="region of interest" description="Disordered" evidence="1">
    <location>
        <begin position="780"/>
        <end position="800"/>
    </location>
</feature>
<feature type="compositionally biased region" description="Low complexity" evidence="1">
    <location>
        <begin position="56"/>
        <end position="71"/>
    </location>
</feature>
<sequence>MENINKTFVKRVLAAGQRHSIAKRANRQGFRVPVRIMKRRMIRNISSAAERMQRLFSRSPSPLSSQSLSDPESNDRDTDVFDFLDVPGADQDYNDTTEAAAVPAADADANNDWWFEDEDEQLDPDNDEELNSDDDDDEINSYIRFYEDEEPKNNDDDDLAWLSKFDSETANVDTASAQQQQQLAPSAYDASNAQDNVTAIVSWSSTPNYQTRAATCANTANDQQQLAPSAYDAIDFQESANAALAWLAKMDYGDVVTADVNAVSSQQPQSQPQLDLSALDANNSQGDASAASAWATTNLDPTADFDTTNGQHQQLDLSGFDASISQDNTTAAVTWVSSHDPAPDFDTANGQHQQQLDLFPLEDINSQGDASAASAWAANLDPTADFNTSNGQHQQLNLSGFDASISQDNNTPAVTSVSSHDPAPNFDTANGQHQQQLDLFPFEDINSQGDVSAASAWATNLDPTADFGAPNGQHQQLDLSGFDASNFQDNSAAIDFNTANGQQQQQLDLSGFDTSSFQDNSSAVDFGTANGQRQQLNFSKPDASSYQDNSSAALAWLVNLDPEGYTAADIEHLLLTQTSDLVSQNLASGSANAENANEMPSSQQRVANETLHGDVISPKKDAHESLPSSSLPSPISPPHPVDEQPSMSVTETTVTSTAYEANIIIEPTQGDTTEVTHDYPISPPTTSPPKYEMPNATVNTMTGFDTTSATDNMSPSIIPKQPHDLYQTSSQVHNQYSPVSSPTPTINKLHTTLYNQYHQASPTNHWPHSVNISPASNAHTNLLRSNTGANNNSSKKRSFDQIECSESTIKGNRRKKVHYNRV</sequence>
<feature type="region of interest" description="Disordered" evidence="1">
    <location>
        <begin position="402"/>
        <end position="430"/>
    </location>
</feature>
<keyword evidence="3" id="KW-1185">Reference proteome</keyword>
<dbReference type="OrthoDB" id="10621698at2759"/>
<dbReference type="VEuPathDB" id="FungiDB:MUCCIDRAFT_76897"/>
<accession>A0A162RRG7</accession>
<proteinExistence type="predicted"/>
<name>A0A162RRG7_MUCCL</name>